<organism evidence="10 11">
    <name type="scientific">Adiantum capillus-veneris</name>
    <name type="common">Maidenhair fern</name>
    <dbReference type="NCBI Taxonomy" id="13818"/>
    <lineage>
        <taxon>Eukaryota</taxon>
        <taxon>Viridiplantae</taxon>
        <taxon>Streptophyta</taxon>
        <taxon>Embryophyta</taxon>
        <taxon>Tracheophyta</taxon>
        <taxon>Polypodiopsida</taxon>
        <taxon>Polypodiidae</taxon>
        <taxon>Polypodiales</taxon>
        <taxon>Pteridineae</taxon>
        <taxon>Pteridaceae</taxon>
        <taxon>Vittarioideae</taxon>
        <taxon>Adiantum</taxon>
    </lineage>
</organism>
<feature type="binding site" evidence="8">
    <location>
        <position position="231"/>
    </location>
    <ligand>
        <name>Zn(2+)</name>
        <dbReference type="ChEBI" id="CHEBI:29105"/>
        <note>catalytic</note>
    </ligand>
</feature>
<comment type="caution">
    <text evidence="10">The sequence shown here is derived from an EMBL/GenBank/DDBJ whole genome shotgun (WGS) entry which is preliminary data.</text>
</comment>
<evidence type="ECO:0000313" key="10">
    <source>
        <dbReference type="EMBL" id="KAI5061075.1"/>
    </source>
</evidence>
<name>A0A9D4Z4N9_ADICA</name>
<sequence length="276" mass="32285">MALSTMLDVKKVEVVGRGLDGSGISGCPGSSLFLQWSILNIKGHYAVSPYIAEFFNTLSNVPGILLAFLILVNSIRQGFEKRFSSLNLATMMVGLGSMLFHGTLQHVHQQSEETPMVWLMLMYFYVLYSPDWHYRSTMPTVLFIYGFIFAIIHSQLRFLLTYQIHYFFLGLLCLPRMYKYYIHMTDRHAKWLAHMYIVTLLLGCIFWGLDWAFCNKVLPWKVDLHGHALWHFFVGLDYCFANTYLQFCRAQQLNWSPQLRYFWGLPYVKIVKPKQQ</sequence>
<dbReference type="GO" id="GO:0016811">
    <property type="term" value="F:hydrolase activity, acting on carbon-nitrogen (but not peptide) bonds, in linear amides"/>
    <property type="evidence" value="ECO:0007669"/>
    <property type="project" value="InterPro"/>
</dbReference>
<keyword evidence="7" id="KW-0106">Calcium</keyword>
<evidence type="ECO:0000256" key="6">
    <source>
        <dbReference type="ARBA" id="ARBA00023136"/>
    </source>
</evidence>
<evidence type="ECO:0000256" key="8">
    <source>
        <dbReference type="PIRSR" id="PIRSR608901-2"/>
    </source>
</evidence>
<dbReference type="EMBL" id="JABFUD020000023">
    <property type="protein sequence ID" value="KAI5061075.1"/>
    <property type="molecule type" value="Genomic_DNA"/>
</dbReference>
<dbReference type="Pfam" id="PF05875">
    <property type="entry name" value="Ceramidase"/>
    <property type="match status" value="1"/>
</dbReference>
<protein>
    <recommendedName>
        <fullName evidence="12">Alkaline phytoceramidase</fullName>
    </recommendedName>
</protein>
<keyword evidence="5 9" id="KW-1133">Transmembrane helix</keyword>
<dbReference type="PANTHER" id="PTHR46852:SF1">
    <property type="entry name" value="ALKALINE PHYTOCERAMIDASE FAMILY PROTEIN, EXPRESSED"/>
    <property type="match status" value="1"/>
</dbReference>
<gene>
    <name evidence="10" type="ORF">GOP47_0023580</name>
</gene>
<comment type="cofactor">
    <cofactor evidence="8">
        <name>Zn(2+)</name>
        <dbReference type="ChEBI" id="CHEBI:29105"/>
    </cofactor>
</comment>
<evidence type="ECO:0000256" key="5">
    <source>
        <dbReference type="ARBA" id="ARBA00022989"/>
    </source>
</evidence>
<dbReference type="GO" id="GO:0006672">
    <property type="term" value="P:ceramide metabolic process"/>
    <property type="evidence" value="ECO:0007669"/>
    <property type="project" value="InterPro"/>
</dbReference>
<feature type="transmembrane region" description="Helical" evidence="9">
    <location>
        <begin position="164"/>
        <end position="182"/>
    </location>
</feature>
<accession>A0A9D4Z4N9</accession>
<comment type="similarity">
    <text evidence="2">Belongs to the alkaline ceramidase family.</text>
</comment>
<dbReference type="PANTHER" id="PTHR46852">
    <property type="entry name" value="ALKALINE CERAMIDASE"/>
    <property type="match status" value="1"/>
</dbReference>
<keyword evidence="8" id="KW-0862">Zinc</keyword>
<dbReference type="GO" id="GO:0006914">
    <property type="term" value="P:autophagy"/>
    <property type="evidence" value="ECO:0007669"/>
    <property type="project" value="InterPro"/>
</dbReference>
<evidence type="ECO:0000256" key="7">
    <source>
        <dbReference type="PIRSR" id="PIRSR608901-1"/>
    </source>
</evidence>
<evidence type="ECO:0008006" key="12">
    <source>
        <dbReference type="Google" id="ProtNLM"/>
    </source>
</evidence>
<evidence type="ECO:0000256" key="9">
    <source>
        <dbReference type="SAM" id="Phobius"/>
    </source>
</evidence>
<feature type="transmembrane region" description="Helical" evidence="9">
    <location>
        <begin position="191"/>
        <end position="209"/>
    </location>
</feature>
<dbReference type="GO" id="GO:0016020">
    <property type="term" value="C:membrane"/>
    <property type="evidence" value="ECO:0007669"/>
    <property type="project" value="UniProtKB-SubCell"/>
</dbReference>
<keyword evidence="4" id="KW-0378">Hydrolase</keyword>
<dbReference type="OrthoDB" id="187171at2759"/>
<evidence type="ECO:0000256" key="4">
    <source>
        <dbReference type="ARBA" id="ARBA00022801"/>
    </source>
</evidence>
<keyword evidence="7" id="KW-0479">Metal-binding</keyword>
<dbReference type="GO" id="GO:0046872">
    <property type="term" value="F:metal ion binding"/>
    <property type="evidence" value="ECO:0007669"/>
    <property type="project" value="UniProtKB-KW"/>
</dbReference>
<comment type="subcellular location">
    <subcellularLocation>
        <location evidence="1">Membrane</location>
        <topology evidence="1">Multi-pass membrane protein</topology>
    </subcellularLocation>
</comment>
<feature type="binding site" evidence="8">
    <location>
        <position position="101"/>
    </location>
    <ligand>
        <name>Zn(2+)</name>
        <dbReference type="ChEBI" id="CHEBI:29105"/>
        <note>catalytic</note>
    </ligand>
</feature>
<keyword evidence="3 9" id="KW-0812">Transmembrane</keyword>
<keyword evidence="6 9" id="KW-0472">Membrane</keyword>
<feature type="transmembrane region" description="Helical" evidence="9">
    <location>
        <begin position="54"/>
        <end position="72"/>
    </location>
</feature>
<evidence type="ECO:0000256" key="3">
    <source>
        <dbReference type="ARBA" id="ARBA00022692"/>
    </source>
</evidence>
<evidence type="ECO:0000256" key="1">
    <source>
        <dbReference type="ARBA" id="ARBA00004141"/>
    </source>
</evidence>
<dbReference type="GO" id="GO:0098542">
    <property type="term" value="P:defense response to other organism"/>
    <property type="evidence" value="ECO:0007669"/>
    <property type="project" value="InterPro"/>
</dbReference>
<dbReference type="InterPro" id="IPR008901">
    <property type="entry name" value="ACER"/>
</dbReference>
<evidence type="ECO:0000256" key="2">
    <source>
        <dbReference type="ARBA" id="ARBA00009780"/>
    </source>
</evidence>
<dbReference type="InterPro" id="IPR044219">
    <property type="entry name" value="ACER_plant"/>
</dbReference>
<dbReference type="GO" id="GO:0009651">
    <property type="term" value="P:response to salt stress"/>
    <property type="evidence" value="ECO:0007669"/>
    <property type="project" value="InterPro"/>
</dbReference>
<dbReference type="AlphaFoldDB" id="A0A9D4Z4N9"/>
<reference evidence="10" key="1">
    <citation type="submission" date="2021-01" db="EMBL/GenBank/DDBJ databases">
        <title>Adiantum capillus-veneris genome.</title>
        <authorList>
            <person name="Fang Y."/>
            <person name="Liao Q."/>
        </authorList>
    </citation>
    <scope>NUCLEOTIDE SEQUENCE</scope>
    <source>
        <strain evidence="10">H3</strain>
        <tissue evidence="10">Leaf</tissue>
    </source>
</reference>
<dbReference type="Proteomes" id="UP000886520">
    <property type="component" value="Chromosome 23"/>
</dbReference>
<feature type="binding site" evidence="8">
    <location>
        <position position="227"/>
    </location>
    <ligand>
        <name>Zn(2+)</name>
        <dbReference type="ChEBI" id="CHEBI:29105"/>
        <note>catalytic</note>
    </ligand>
</feature>
<feature type="binding site" evidence="7">
    <location>
        <position position="53"/>
    </location>
    <ligand>
        <name>Ca(2+)</name>
        <dbReference type="ChEBI" id="CHEBI:29108"/>
    </ligand>
</feature>
<feature type="transmembrane region" description="Helical" evidence="9">
    <location>
        <begin position="229"/>
        <end position="247"/>
    </location>
</feature>
<proteinExistence type="inferred from homology"/>
<evidence type="ECO:0000313" key="11">
    <source>
        <dbReference type="Proteomes" id="UP000886520"/>
    </source>
</evidence>
<feature type="transmembrane region" description="Helical" evidence="9">
    <location>
        <begin position="141"/>
        <end position="158"/>
    </location>
</feature>
<keyword evidence="11" id="KW-1185">Reference proteome</keyword>